<evidence type="ECO:0000313" key="1">
    <source>
        <dbReference type="EMBL" id="THC87487.1"/>
    </source>
</evidence>
<sequence length="134" mass="15152">MEATFEKRKYWEIAKPLVDELCSQWASDHISGYSPGPSEGALPRCMALDTSWQLKTNCDRQLAYLRNMYQELLPNMALFPEAANPLHYVEAIENHLSGSITADLNGTSATLRVGIKRKRELHKNSLLSAKLYLV</sequence>
<comment type="caution">
    <text evidence="1">The sequence shown here is derived from an EMBL/GenBank/DDBJ whole genome shotgun (WGS) entry which is preliminary data.</text>
</comment>
<dbReference type="Proteomes" id="UP000308092">
    <property type="component" value="Unassembled WGS sequence"/>
</dbReference>
<reference evidence="1 2" key="1">
    <citation type="submission" date="2019-03" db="EMBL/GenBank/DDBJ databases">
        <title>The genome sequence of a newly discovered highly antifungal drug resistant Aspergillus species, Aspergillus tanneri NIH 1004.</title>
        <authorList>
            <person name="Mounaud S."/>
            <person name="Singh I."/>
            <person name="Joardar V."/>
            <person name="Pakala S."/>
            <person name="Pakala S."/>
            <person name="Venepally P."/>
            <person name="Hoover J."/>
            <person name="Nierman W."/>
            <person name="Chung J."/>
            <person name="Losada L."/>
        </authorList>
    </citation>
    <scope>NUCLEOTIDE SEQUENCE [LARGE SCALE GENOMIC DNA]</scope>
    <source>
        <strain evidence="1 2">NIH1004</strain>
    </source>
</reference>
<gene>
    <name evidence="1" type="ORF">EYZ11_013068</name>
</gene>
<dbReference type="AlphaFoldDB" id="A0A4S3J0Q7"/>
<dbReference type="VEuPathDB" id="FungiDB:EYZ11_013068"/>
<accession>A0A4S3J0Q7</accession>
<name>A0A4S3J0Q7_9EURO</name>
<dbReference type="EMBL" id="SOSA01001185">
    <property type="protein sequence ID" value="THC87487.1"/>
    <property type="molecule type" value="Genomic_DNA"/>
</dbReference>
<evidence type="ECO:0000313" key="2">
    <source>
        <dbReference type="Proteomes" id="UP000308092"/>
    </source>
</evidence>
<organism evidence="1 2">
    <name type="scientific">Aspergillus tanneri</name>
    <dbReference type="NCBI Taxonomy" id="1220188"/>
    <lineage>
        <taxon>Eukaryota</taxon>
        <taxon>Fungi</taxon>
        <taxon>Dikarya</taxon>
        <taxon>Ascomycota</taxon>
        <taxon>Pezizomycotina</taxon>
        <taxon>Eurotiomycetes</taxon>
        <taxon>Eurotiomycetidae</taxon>
        <taxon>Eurotiales</taxon>
        <taxon>Aspergillaceae</taxon>
        <taxon>Aspergillus</taxon>
        <taxon>Aspergillus subgen. Circumdati</taxon>
    </lineage>
</organism>
<proteinExistence type="predicted"/>
<protein>
    <submittedName>
        <fullName evidence="1">Uncharacterized protein</fullName>
    </submittedName>
</protein>
<keyword evidence="2" id="KW-1185">Reference proteome</keyword>